<dbReference type="EMBL" id="VSSQ01030660">
    <property type="protein sequence ID" value="MPM81270.1"/>
    <property type="molecule type" value="Genomic_DNA"/>
</dbReference>
<dbReference type="AlphaFoldDB" id="A0A645CVT7"/>
<evidence type="ECO:0000313" key="2">
    <source>
        <dbReference type="EMBL" id="MPM81270.1"/>
    </source>
</evidence>
<gene>
    <name evidence="2" type="primary">bshA_17</name>
    <name evidence="2" type="ORF">SDC9_128322</name>
</gene>
<name>A0A645CVT7_9ZZZZ</name>
<dbReference type="Gene3D" id="3.40.50.2000">
    <property type="entry name" value="Glycogen Phosphorylase B"/>
    <property type="match status" value="1"/>
</dbReference>
<dbReference type="PANTHER" id="PTHR12526:SF638">
    <property type="entry name" value="SPORE COAT PROTEIN SA"/>
    <property type="match status" value="1"/>
</dbReference>
<proteinExistence type="predicted"/>
<organism evidence="2">
    <name type="scientific">bioreactor metagenome</name>
    <dbReference type="NCBI Taxonomy" id="1076179"/>
    <lineage>
        <taxon>unclassified sequences</taxon>
        <taxon>metagenomes</taxon>
        <taxon>ecological metagenomes</taxon>
    </lineage>
</organism>
<keyword evidence="2" id="KW-0808">Transferase</keyword>
<dbReference type="PANTHER" id="PTHR12526">
    <property type="entry name" value="GLYCOSYLTRANSFERASE"/>
    <property type="match status" value="1"/>
</dbReference>
<dbReference type="Pfam" id="PF00534">
    <property type="entry name" value="Glycos_transf_1"/>
    <property type="match status" value="1"/>
</dbReference>
<reference evidence="2" key="1">
    <citation type="submission" date="2019-08" db="EMBL/GenBank/DDBJ databases">
        <authorList>
            <person name="Kucharzyk K."/>
            <person name="Murdoch R.W."/>
            <person name="Higgins S."/>
            <person name="Loffler F."/>
        </authorList>
    </citation>
    <scope>NUCLEOTIDE SEQUENCE</scope>
</reference>
<feature type="domain" description="Glycosyl transferase family 1" evidence="1">
    <location>
        <begin position="2"/>
        <end position="110"/>
    </location>
</feature>
<dbReference type="EC" id="2.4.1.-" evidence="2"/>
<protein>
    <submittedName>
        <fullName evidence="2">N-acetyl-alpha-D-glucosaminyl L-malate synthase</fullName>
        <ecNumber evidence="2">2.4.1.-</ecNumber>
    </submittedName>
</protein>
<dbReference type="InterPro" id="IPR001296">
    <property type="entry name" value="Glyco_trans_1"/>
</dbReference>
<accession>A0A645CVT7</accession>
<dbReference type="GO" id="GO:0016757">
    <property type="term" value="F:glycosyltransferase activity"/>
    <property type="evidence" value="ECO:0007669"/>
    <property type="project" value="UniProtKB-KW"/>
</dbReference>
<evidence type="ECO:0000259" key="1">
    <source>
        <dbReference type="Pfam" id="PF00534"/>
    </source>
</evidence>
<keyword evidence="2" id="KW-0328">Glycosyltransferase</keyword>
<comment type="caution">
    <text evidence="2">The sequence shown here is derived from an EMBL/GenBank/DDBJ whole genome shotgun (WGS) entry which is preliminary data.</text>
</comment>
<dbReference type="SUPFAM" id="SSF53756">
    <property type="entry name" value="UDP-Glycosyltransferase/glycogen phosphorylase"/>
    <property type="match status" value="1"/>
</dbReference>
<sequence length="133" mass="14627">MKQLAINLHVEDKCRFLGKIPHKKVPDVLHTFDIYVALSESEIFGVAILEASACGVPVIVSDAGGLPEVVEDGVTGIVVPRNDSQTAAQALYRLVNNPHTRLKLGKNGVKRVNNSYNWIGSYFIFQNILNNII</sequence>
<dbReference type="CDD" id="cd03801">
    <property type="entry name" value="GT4_PimA-like"/>
    <property type="match status" value="1"/>
</dbReference>